<dbReference type="RefSeq" id="WP_066969212.1">
    <property type="nucleotide sequence ID" value="NZ_CP023449.1"/>
</dbReference>
<reference evidence="6 7" key="1">
    <citation type="submission" date="2017-09" db="EMBL/GenBank/DDBJ databases">
        <title>The Catabolism of 3,6-Dichlorosalicylic acid is Initiated by the Cytochrome P450 Monooxygenase DsmABC in Rhizorhabdus dicambivorans Ndbn-20.</title>
        <authorList>
            <person name="Na L."/>
        </authorList>
    </citation>
    <scope>NUCLEOTIDE SEQUENCE [LARGE SCALE GENOMIC DNA]</scope>
    <source>
        <strain evidence="6 7">Ndbn-20m</strain>
    </source>
</reference>
<dbReference type="InterPro" id="IPR001029">
    <property type="entry name" value="Flagellin_N"/>
</dbReference>
<dbReference type="EMBL" id="NWUF01000017">
    <property type="protein sequence ID" value="PCE41215.1"/>
    <property type="molecule type" value="Genomic_DNA"/>
</dbReference>
<dbReference type="Pfam" id="PF00700">
    <property type="entry name" value="Flagellin_C"/>
    <property type="match status" value="1"/>
</dbReference>
<comment type="similarity">
    <text evidence="1 3">Belongs to the bacterial flagellin family.</text>
</comment>
<keyword evidence="3" id="KW-0964">Secreted</keyword>
<name>A0A2A4FR36_9SPHN</name>
<comment type="caution">
    <text evidence="6">The sequence shown here is derived from an EMBL/GenBank/DDBJ whole genome shotgun (WGS) entry which is preliminary data.</text>
</comment>
<comment type="subcellular location">
    <subcellularLocation>
        <location evidence="3">Secreted</location>
    </subcellularLocation>
    <subcellularLocation>
        <location evidence="3">Bacterial flagellum</location>
    </subcellularLocation>
</comment>
<dbReference type="KEGG" id="rdi:CMV14_08520"/>
<dbReference type="GO" id="GO:0009288">
    <property type="term" value="C:bacterial-type flagellum"/>
    <property type="evidence" value="ECO:0007669"/>
    <property type="project" value="UniProtKB-SubCell"/>
</dbReference>
<dbReference type="Gene3D" id="6.10.10.10">
    <property type="entry name" value="Flagellar export chaperone, C-terminal domain"/>
    <property type="match status" value="1"/>
</dbReference>
<feature type="domain" description="Flagellin C-terminal" evidence="5">
    <location>
        <begin position="188"/>
        <end position="273"/>
    </location>
</feature>
<organism evidence="6 7">
    <name type="scientific">Rhizorhabdus dicambivorans</name>
    <dbReference type="NCBI Taxonomy" id="1850238"/>
    <lineage>
        <taxon>Bacteria</taxon>
        <taxon>Pseudomonadati</taxon>
        <taxon>Pseudomonadota</taxon>
        <taxon>Alphaproteobacteria</taxon>
        <taxon>Sphingomonadales</taxon>
        <taxon>Sphingomonadaceae</taxon>
        <taxon>Rhizorhabdus</taxon>
    </lineage>
</organism>
<sequence length="274" mass="28088">MAVINTNISSLRSQNAGRLADKLQATAMERLSSGKRINSAKDDAAGMAIASSMTASVRGMSVAIRNANDGISLAQTAEGALGEVSNMLQRVRELAVQASNGTYQSTDRDNLQTEVAALQSQITDVVTKTKFNGNTLFSATSTATSFAIQTGINSGDTTSISVGGLDKVAAAYANTIKVDTTTNAGLAITAADAALGQVNTVRAGLGATQSRLDAAVNVLTANVNNLSEARSRIEDADFSVESTALAKAGILAQASTAMLAQANQNGQSVLSLLR</sequence>
<keyword evidence="6" id="KW-0282">Flagellum</keyword>
<evidence type="ECO:0000313" key="7">
    <source>
        <dbReference type="Proteomes" id="UP000218934"/>
    </source>
</evidence>
<dbReference type="InterPro" id="IPR046358">
    <property type="entry name" value="Flagellin_C"/>
</dbReference>
<dbReference type="InterPro" id="IPR001492">
    <property type="entry name" value="Flagellin"/>
</dbReference>
<evidence type="ECO:0000256" key="3">
    <source>
        <dbReference type="RuleBase" id="RU362073"/>
    </source>
</evidence>
<dbReference type="OrthoDB" id="9796789at2"/>
<dbReference type="SUPFAM" id="SSF64518">
    <property type="entry name" value="Phase 1 flagellin"/>
    <property type="match status" value="1"/>
</dbReference>
<evidence type="ECO:0000313" key="6">
    <source>
        <dbReference type="EMBL" id="PCE41215.1"/>
    </source>
</evidence>
<dbReference type="AlphaFoldDB" id="A0A2A4FR36"/>
<gene>
    <name evidence="6" type="ORF">COO09_16190</name>
</gene>
<evidence type="ECO:0000259" key="4">
    <source>
        <dbReference type="Pfam" id="PF00669"/>
    </source>
</evidence>
<proteinExistence type="inferred from homology"/>
<comment type="function">
    <text evidence="3">Flagellin is the subunit protein which polymerizes to form the filaments of bacterial flagella.</text>
</comment>
<dbReference type="PANTHER" id="PTHR42792">
    <property type="entry name" value="FLAGELLIN"/>
    <property type="match status" value="1"/>
</dbReference>
<evidence type="ECO:0000256" key="2">
    <source>
        <dbReference type="ARBA" id="ARBA00023143"/>
    </source>
</evidence>
<keyword evidence="2 3" id="KW-0975">Bacterial flagellum</keyword>
<evidence type="ECO:0000256" key="1">
    <source>
        <dbReference type="ARBA" id="ARBA00005709"/>
    </source>
</evidence>
<dbReference type="Gene3D" id="1.20.1330.10">
    <property type="entry name" value="f41 fragment of flagellin, N-terminal domain"/>
    <property type="match status" value="2"/>
</dbReference>
<dbReference type="GO" id="GO:0005198">
    <property type="term" value="F:structural molecule activity"/>
    <property type="evidence" value="ECO:0007669"/>
    <property type="project" value="UniProtKB-UniRule"/>
</dbReference>
<keyword evidence="7" id="KW-1185">Reference proteome</keyword>
<protein>
    <recommendedName>
        <fullName evidence="3">Flagellin</fullName>
    </recommendedName>
</protein>
<dbReference type="PRINTS" id="PR00207">
    <property type="entry name" value="FLAGELLIN"/>
</dbReference>
<dbReference type="InterPro" id="IPR042187">
    <property type="entry name" value="Flagellin_C_sub2"/>
</dbReference>
<dbReference type="PANTHER" id="PTHR42792:SF2">
    <property type="entry name" value="FLAGELLIN"/>
    <property type="match status" value="1"/>
</dbReference>
<feature type="domain" description="Flagellin N-terminal" evidence="4">
    <location>
        <begin position="4"/>
        <end position="142"/>
    </location>
</feature>
<keyword evidence="6" id="KW-0969">Cilium</keyword>
<evidence type="ECO:0000259" key="5">
    <source>
        <dbReference type="Pfam" id="PF00700"/>
    </source>
</evidence>
<keyword evidence="6" id="KW-0966">Cell projection</keyword>
<dbReference type="GO" id="GO:0005576">
    <property type="term" value="C:extracellular region"/>
    <property type="evidence" value="ECO:0007669"/>
    <property type="project" value="UniProtKB-SubCell"/>
</dbReference>
<accession>A0A2A4FR36</accession>
<dbReference type="Proteomes" id="UP000218934">
    <property type="component" value="Unassembled WGS sequence"/>
</dbReference>
<dbReference type="Pfam" id="PF00669">
    <property type="entry name" value="Flagellin_N"/>
    <property type="match status" value="1"/>
</dbReference>